<dbReference type="PANTHER" id="PTHR43130:SF7">
    <property type="entry name" value="DJ-1_PFPI DOMAIN-CONTAINING PROTEIN"/>
    <property type="match status" value="1"/>
</dbReference>
<dbReference type="InterPro" id="IPR002818">
    <property type="entry name" value="DJ-1/PfpI"/>
</dbReference>
<dbReference type="OrthoDB" id="543156at2759"/>
<organism evidence="2 3">
    <name type="scientific">Clohesyomyces aquaticus</name>
    <dbReference type="NCBI Taxonomy" id="1231657"/>
    <lineage>
        <taxon>Eukaryota</taxon>
        <taxon>Fungi</taxon>
        <taxon>Dikarya</taxon>
        <taxon>Ascomycota</taxon>
        <taxon>Pezizomycotina</taxon>
        <taxon>Dothideomycetes</taxon>
        <taxon>Pleosporomycetidae</taxon>
        <taxon>Pleosporales</taxon>
        <taxon>Lindgomycetaceae</taxon>
        <taxon>Clohesyomyces</taxon>
    </lineage>
</organism>
<protein>
    <submittedName>
        <fullName evidence="2">PfpI endopeptidase-like protein</fullName>
    </submittedName>
</protein>
<dbReference type="Proteomes" id="UP000193144">
    <property type="component" value="Unassembled WGS sequence"/>
</dbReference>
<sequence>MRPQNPLHIAVLLHPPIQLLDLSPIDLFAMLSVSYLTACSLPPSLIALGIPDSSLRITYVAPEGAGSLADTTAMLNLQATAGLTDSVVQPGNVDILLLPGPDPSAEIREDVRKFVKSHFDTGNTDILTVCTGVIIAAASGILENRTATGSRGIVDPILRKQYPGTKWRDDVRWWIEGRIWTSGGITNGQDMVAAYIRQRWPGSLSETVCAMADVGERGQYYTVGKTRDTAWWVWNIFRAWSVGLVGGGGKEKGKGRGKSV</sequence>
<dbReference type="SUPFAM" id="SSF52317">
    <property type="entry name" value="Class I glutamine amidotransferase-like"/>
    <property type="match status" value="1"/>
</dbReference>
<gene>
    <name evidence="2" type="ORF">BCR34DRAFT_580322</name>
</gene>
<evidence type="ECO:0000313" key="3">
    <source>
        <dbReference type="Proteomes" id="UP000193144"/>
    </source>
</evidence>
<evidence type="ECO:0000259" key="1">
    <source>
        <dbReference type="Pfam" id="PF01965"/>
    </source>
</evidence>
<reference evidence="2 3" key="1">
    <citation type="submission" date="2016-07" db="EMBL/GenBank/DDBJ databases">
        <title>Pervasive Adenine N6-methylation of Active Genes in Fungi.</title>
        <authorList>
            <consortium name="DOE Joint Genome Institute"/>
            <person name="Mondo S.J."/>
            <person name="Dannebaum R.O."/>
            <person name="Kuo R.C."/>
            <person name="Labutti K."/>
            <person name="Haridas S."/>
            <person name="Kuo A."/>
            <person name="Salamov A."/>
            <person name="Ahrendt S.R."/>
            <person name="Lipzen A."/>
            <person name="Sullivan W."/>
            <person name="Andreopoulos W.B."/>
            <person name="Clum A."/>
            <person name="Lindquist E."/>
            <person name="Daum C."/>
            <person name="Ramamoorthy G.K."/>
            <person name="Gryganskyi A."/>
            <person name="Culley D."/>
            <person name="Magnuson J.K."/>
            <person name="James T.Y."/>
            <person name="O'Malley M.A."/>
            <person name="Stajich J.E."/>
            <person name="Spatafora J.W."/>
            <person name="Visel A."/>
            <person name="Grigoriev I.V."/>
        </authorList>
    </citation>
    <scope>NUCLEOTIDE SEQUENCE [LARGE SCALE GENOMIC DNA]</scope>
    <source>
        <strain evidence="2 3">CBS 115471</strain>
    </source>
</reference>
<name>A0A1Y1Y7P4_9PLEO</name>
<proteinExistence type="predicted"/>
<dbReference type="InterPro" id="IPR029062">
    <property type="entry name" value="Class_I_gatase-like"/>
</dbReference>
<dbReference type="EMBL" id="MCFA01000329">
    <property type="protein sequence ID" value="ORX93756.1"/>
    <property type="molecule type" value="Genomic_DNA"/>
</dbReference>
<dbReference type="AlphaFoldDB" id="A0A1Y1Y7P4"/>
<keyword evidence="3" id="KW-1185">Reference proteome</keyword>
<dbReference type="PANTHER" id="PTHR43130">
    <property type="entry name" value="ARAC-FAMILY TRANSCRIPTIONAL REGULATOR"/>
    <property type="match status" value="1"/>
</dbReference>
<dbReference type="InterPro" id="IPR052158">
    <property type="entry name" value="INH-QAR"/>
</dbReference>
<comment type="caution">
    <text evidence="2">The sequence shown here is derived from an EMBL/GenBank/DDBJ whole genome shotgun (WGS) entry which is preliminary data.</text>
</comment>
<dbReference type="STRING" id="1231657.A0A1Y1Y7P4"/>
<evidence type="ECO:0000313" key="2">
    <source>
        <dbReference type="EMBL" id="ORX93756.1"/>
    </source>
</evidence>
<accession>A0A1Y1Y7P4</accession>
<dbReference type="Gene3D" id="3.40.50.880">
    <property type="match status" value="1"/>
</dbReference>
<feature type="domain" description="DJ-1/PfpI" evidence="1">
    <location>
        <begin position="76"/>
        <end position="197"/>
    </location>
</feature>
<dbReference type="Pfam" id="PF01965">
    <property type="entry name" value="DJ-1_PfpI"/>
    <property type="match status" value="1"/>
</dbReference>